<keyword evidence="2" id="KW-1185">Reference proteome</keyword>
<reference evidence="1 2" key="1">
    <citation type="submission" date="2020-08" db="EMBL/GenBank/DDBJ databases">
        <title>Genomic Encyclopedia of Type Strains, Phase III (KMG-III): the genomes of soil and plant-associated and newly described type strains.</title>
        <authorList>
            <person name="Whitman W."/>
        </authorList>
    </citation>
    <scope>NUCLEOTIDE SEQUENCE [LARGE SCALE GENOMIC DNA]</scope>
    <source>
        <strain evidence="1 2">CECT 3266</strain>
    </source>
</reference>
<gene>
    <name evidence="1" type="ORF">FHS39_002546</name>
</gene>
<evidence type="ECO:0000313" key="1">
    <source>
        <dbReference type="EMBL" id="MBB4893515.1"/>
    </source>
</evidence>
<accession>A0A7W7LNJ9</accession>
<dbReference type="Proteomes" id="UP000556084">
    <property type="component" value="Unassembled WGS sequence"/>
</dbReference>
<protein>
    <submittedName>
        <fullName evidence="1">Uncharacterized protein</fullName>
    </submittedName>
</protein>
<proteinExistence type="predicted"/>
<organism evidence="1 2">
    <name type="scientific">Streptomyces olivoverticillatus</name>
    <dbReference type="NCBI Taxonomy" id="66427"/>
    <lineage>
        <taxon>Bacteria</taxon>
        <taxon>Bacillati</taxon>
        <taxon>Actinomycetota</taxon>
        <taxon>Actinomycetes</taxon>
        <taxon>Kitasatosporales</taxon>
        <taxon>Streptomycetaceae</taxon>
        <taxon>Streptomyces</taxon>
    </lineage>
</organism>
<name>A0A7W7LNJ9_9ACTN</name>
<dbReference type="RefSeq" id="WP_184349353.1">
    <property type="nucleotide sequence ID" value="NZ_JACHJH010000003.1"/>
</dbReference>
<comment type="caution">
    <text evidence="1">The sequence shown here is derived from an EMBL/GenBank/DDBJ whole genome shotgun (WGS) entry which is preliminary data.</text>
</comment>
<dbReference type="EMBL" id="JACHJH010000003">
    <property type="protein sequence ID" value="MBB4893515.1"/>
    <property type="molecule type" value="Genomic_DNA"/>
</dbReference>
<dbReference type="AlphaFoldDB" id="A0A7W7LNJ9"/>
<evidence type="ECO:0000313" key="2">
    <source>
        <dbReference type="Proteomes" id="UP000556084"/>
    </source>
</evidence>
<sequence>MNDTDHDQPYDADHIAIVDMGHTVWALYIPDPEHAKDPQRVADNLLRPEYRDVEMVAGMQRHFKKDGAWFSGWVIEAPDGSNSDGIPNKRQAMKVLRATIRDHFAR</sequence>